<dbReference type="InterPro" id="IPR002763">
    <property type="entry name" value="DUF72"/>
</dbReference>
<dbReference type="PANTHER" id="PTHR30348:SF4">
    <property type="entry name" value="DUF72 DOMAIN-CONTAINING PROTEIN"/>
    <property type="match status" value="1"/>
</dbReference>
<dbReference type="Gene3D" id="3.20.20.410">
    <property type="entry name" value="Protein of unknown function UPF0759"/>
    <property type="match status" value="1"/>
</dbReference>
<sequence length="256" mass="28382">MTQRKPPSPRNIRIGIGGWVFAPWRGSFYPEGLPQKAELAHASRQLTSLEVNGTFYRTQTPETFQHWHDAAPEDFVFALKAPRYATNRKGLAEAGESIQRFMGSGLTRLHTKLGPINWQFAPNKRFDPEDLAAFLHLLPDSADGLPLRHALELRHESFQDPGIAAEAAALAKARNVALVVAGDSPYPRIEEPTADFVYARIMGTEDTHPLGYTPKALDAWAAQARDWASTRDVYLYVISGAKARNPAAARALITRL</sequence>
<reference evidence="1 2" key="1">
    <citation type="submission" date="2020-01" db="EMBL/GenBank/DDBJ databases">
        <title>Frigidibacter albus SP32T (=CGMCC 1.13995T).</title>
        <authorList>
            <person name="Liao X."/>
        </authorList>
    </citation>
    <scope>NUCLEOTIDE SEQUENCE [LARGE SCALE GENOMIC DNA]</scope>
    <source>
        <strain evidence="1 2">SP32</strain>
    </source>
</reference>
<protein>
    <submittedName>
        <fullName evidence="1">DUF72 domain-containing protein</fullName>
    </submittedName>
</protein>
<dbReference type="EMBL" id="WWNR01000007">
    <property type="protein sequence ID" value="MZQ89780.1"/>
    <property type="molecule type" value="Genomic_DNA"/>
</dbReference>
<proteinExistence type="predicted"/>
<dbReference type="RefSeq" id="WP_161346728.1">
    <property type="nucleotide sequence ID" value="NZ_BMGW01000007.1"/>
</dbReference>
<dbReference type="AlphaFoldDB" id="A0A6L8VKV1"/>
<name>A0A6L8VKV1_9RHOB</name>
<dbReference type="Pfam" id="PF01904">
    <property type="entry name" value="DUF72"/>
    <property type="match status" value="1"/>
</dbReference>
<evidence type="ECO:0000313" key="2">
    <source>
        <dbReference type="Proteomes" id="UP000477083"/>
    </source>
</evidence>
<dbReference type="Proteomes" id="UP000477083">
    <property type="component" value="Unassembled WGS sequence"/>
</dbReference>
<gene>
    <name evidence="1" type="ORF">GS660_11825</name>
</gene>
<dbReference type="OrthoDB" id="9780310at2"/>
<accession>A0A6L8VKV1</accession>
<organism evidence="1 2">
    <name type="scientific">Frigidibacter albus</name>
    <dbReference type="NCBI Taxonomy" id="1465486"/>
    <lineage>
        <taxon>Bacteria</taxon>
        <taxon>Pseudomonadati</taxon>
        <taxon>Pseudomonadota</taxon>
        <taxon>Alphaproteobacteria</taxon>
        <taxon>Rhodobacterales</taxon>
        <taxon>Paracoccaceae</taxon>
        <taxon>Frigidibacter</taxon>
    </lineage>
</organism>
<evidence type="ECO:0000313" key="1">
    <source>
        <dbReference type="EMBL" id="MZQ89780.1"/>
    </source>
</evidence>
<dbReference type="InterPro" id="IPR036520">
    <property type="entry name" value="UPF0759_sf"/>
</dbReference>
<keyword evidence="2" id="KW-1185">Reference proteome</keyword>
<comment type="caution">
    <text evidence="1">The sequence shown here is derived from an EMBL/GenBank/DDBJ whole genome shotgun (WGS) entry which is preliminary data.</text>
</comment>
<dbReference type="PANTHER" id="PTHR30348">
    <property type="entry name" value="UNCHARACTERIZED PROTEIN YECE"/>
    <property type="match status" value="1"/>
</dbReference>
<dbReference type="SUPFAM" id="SSF117396">
    <property type="entry name" value="TM1631-like"/>
    <property type="match status" value="1"/>
</dbReference>